<dbReference type="AlphaFoldDB" id="A0A3D8R019"/>
<dbReference type="GeneID" id="38119524"/>
<dbReference type="RefSeq" id="XP_026600256.1">
    <property type="nucleotide sequence ID" value="XM_026751170.1"/>
</dbReference>
<evidence type="ECO:0000313" key="2">
    <source>
        <dbReference type="Proteomes" id="UP000256690"/>
    </source>
</evidence>
<keyword evidence="2" id="KW-1185">Reference proteome</keyword>
<gene>
    <name evidence="1" type="ORF">DSM5745_09154</name>
</gene>
<accession>A0A3D8R019</accession>
<evidence type="ECO:0000313" key="1">
    <source>
        <dbReference type="EMBL" id="RDW67288.1"/>
    </source>
</evidence>
<reference evidence="1 2" key="1">
    <citation type="journal article" date="2018" name="IMA Fungus">
        <title>IMA Genome-F 9: Draft genome sequence of Annulohypoxylon stygium, Aspergillus mulundensis, Berkeleyomyces basicola (syn. Thielaviopsis basicola), Ceratocystis smalleyi, two Cercospora beticola strains, Coleophoma cylindrospora, Fusarium fracticaudum, Phialophora cf. hyalina, and Morchella septimelata.</title>
        <authorList>
            <person name="Wingfield B.D."/>
            <person name="Bills G.F."/>
            <person name="Dong Y."/>
            <person name="Huang W."/>
            <person name="Nel W.J."/>
            <person name="Swalarsk-Parry B.S."/>
            <person name="Vaghefi N."/>
            <person name="Wilken P.M."/>
            <person name="An Z."/>
            <person name="de Beer Z.W."/>
            <person name="De Vos L."/>
            <person name="Chen L."/>
            <person name="Duong T.A."/>
            <person name="Gao Y."/>
            <person name="Hammerbacher A."/>
            <person name="Kikkert J.R."/>
            <person name="Li Y."/>
            <person name="Li H."/>
            <person name="Li K."/>
            <person name="Li Q."/>
            <person name="Liu X."/>
            <person name="Ma X."/>
            <person name="Naidoo K."/>
            <person name="Pethybridge S.J."/>
            <person name="Sun J."/>
            <person name="Steenkamp E.T."/>
            <person name="van der Nest M.A."/>
            <person name="van Wyk S."/>
            <person name="Wingfield M.J."/>
            <person name="Xiong C."/>
            <person name="Yue Q."/>
            <person name="Zhang X."/>
        </authorList>
    </citation>
    <scope>NUCLEOTIDE SEQUENCE [LARGE SCALE GENOMIC DNA]</scope>
    <source>
        <strain evidence="1 2">DSM 5745</strain>
    </source>
</reference>
<sequence>MPYYFLHGTVSQTEVESTQLAKELSEKLQQTRLQDLTVVTGYYDHEDVGRVFVYTCLEDSPREMTILEDMRQLLNAKTKTLDEVVIDAKRPDRAFKIQKSLEDPSESRLRKGTVVKIAAEQQAFLVRLGKPDPDALMAHILNTLSHLAPERS</sequence>
<dbReference type="Proteomes" id="UP000256690">
    <property type="component" value="Unassembled WGS sequence"/>
</dbReference>
<dbReference type="EMBL" id="PVWQ01000012">
    <property type="protein sequence ID" value="RDW67288.1"/>
    <property type="molecule type" value="Genomic_DNA"/>
</dbReference>
<name>A0A3D8R019_9EURO</name>
<protein>
    <submittedName>
        <fullName evidence="1">Uncharacterized protein</fullName>
    </submittedName>
</protein>
<comment type="caution">
    <text evidence="1">The sequence shown here is derived from an EMBL/GenBank/DDBJ whole genome shotgun (WGS) entry which is preliminary data.</text>
</comment>
<organism evidence="1 2">
    <name type="scientific">Aspergillus mulundensis</name>
    <dbReference type="NCBI Taxonomy" id="1810919"/>
    <lineage>
        <taxon>Eukaryota</taxon>
        <taxon>Fungi</taxon>
        <taxon>Dikarya</taxon>
        <taxon>Ascomycota</taxon>
        <taxon>Pezizomycotina</taxon>
        <taxon>Eurotiomycetes</taxon>
        <taxon>Eurotiomycetidae</taxon>
        <taxon>Eurotiales</taxon>
        <taxon>Aspergillaceae</taxon>
        <taxon>Aspergillus</taxon>
        <taxon>Aspergillus subgen. Nidulantes</taxon>
    </lineage>
</organism>
<proteinExistence type="predicted"/>